<organism evidence="3 4">
    <name type="scientific">Stutzerimonas xanthomarina</name>
    <dbReference type="NCBI Taxonomy" id="271420"/>
    <lineage>
        <taxon>Bacteria</taxon>
        <taxon>Pseudomonadati</taxon>
        <taxon>Pseudomonadota</taxon>
        <taxon>Gammaproteobacteria</taxon>
        <taxon>Pseudomonadales</taxon>
        <taxon>Pseudomonadaceae</taxon>
        <taxon>Stutzerimonas</taxon>
    </lineage>
</organism>
<keyword evidence="2" id="KW-1133">Transmembrane helix</keyword>
<reference evidence="3 4" key="1">
    <citation type="submission" date="2018-10" db="EMBL/GenBank/DDBJ databases">
        <title>Transmission dynamics of multidrug resistant bacteria on intensive care unit surfaces.</title>
        <authorList>
            <person name="D'Souza A.W."/>
            <person name="Potter R.F."/>
            <person name="Wallace M."/>
            <person name="Shupe A."/>
            <person name="Patel S."/>
            <person name="Sun S."/>
            <person name="Gul D."/>
            <person name="Kwon J.H."/>
            <person name="Andleeb S."/>
            <person name="Burnham C.-A.D."/>
            <person name="Dantas G."/>
        </authorList>
    </citation>
    <scope>NUCLEOTIDE SEQUENCE [LARGE SCALE GENOMIC DNA]</scope>
    <source>
        <strain evidence="3 4">PX_177</strain>
    </source>
</reference>
<feature type="transmembrane region" description="Helical" evidence="2">
    <location>
        <begin position="90"/>
        <end position="110"/>
    </location>
</feature>
<dbReference type="EMBL" id="RHQL01000010">
    <property type="protein sequence ID" value="RRV08876.1"/>
    <property type="molecule type" value="Genomic_DNA"/>
</dbReference>
<feature type="transmembrane region" description="Helical" evidence="2">
    <location>
        <begin position="45"/>
        <end position="70"/>
    </location>
</feature>
<dbReference type="SUPFAM" id="SSF140990">
    <property type="entry name" value="FtsH protease domain-like"/>
    <property type="match status" value="1"/>
</dbReference>
<protein>
    <recommendedName>
        <fullName evidence="5">Transmembrane protein</fullName>
    </recommendedName>
</protein>
<dbReference type="GO" id="GO:0004176">
    <property type="term" value="F:ATP-dependent peptidase activity"/>
    <property type="evidence" value="ECO:0007669"/>
    <property type="project" value="InterPro"/>
</dbReference>
<feature type="transmembrane region" description="Helical" evidence="2">
    <location>
        <begin position="14"/>
        <end position="33"/>
    </location>
</feature>
<name>A0A3R9ARB3_9GAMM</name>
<proteinExistence type="predicted"/>
<feature type="transmembrane region" description="Helical" evidence="2">
    <location>
        <begin position="117"/>
        <end position="136"/>
    </location>
</feature>
<dbReference type="AlphaFoldDB" id="A0A3R9ARB3"/>
<evidence type="ECO:0000313" key="4">
    <source>
        <dbReference type="Proteomes" id="UP000276506"/>
    </source>
</evidence>
<dbReference type="GO" id="GO:0004222">
    <property type="term" value="F:metalloendopeptidase activity"/>
    <property type="evidence" value="ECO:0007669"/>
    <property type="project" value="InterPro"/>
</dbReference>
<feature type="region of interest" description="Disordered" evidence="1">
    <location>
        <begin position="375"/>
        <end position="417"/>
    </location>
</feature>
<evidence type="ECO:0000313" key="3">
    <source>
        <dbReference type="EMBL" id="RRV08876.1"/>
    </source>
</evidence>
<accession>A0A3R9ARB3</accession>
<dbReference type="Proteomes" id="UP000276506">
    <property type="component" value="Unassembled WGS sequence"/>
</dbReference>
<dbReference type="InterPro" id="IPR037219">
    <property type="entry name" value="Peptidase_M41-like"/>
</dbReference>
<evidence type="ECO:0000256" key="1">
    <source>
        <dbReference type="SAM" id="MobiDB-lite"/>
    </source>
</evidence>
<evidence type="ECO:0008006" key="5">
    <source>
        <dbReference type="Google" id="ProtNLM"/>
    </source>
</evidence>
<dbReference type="GO" id="GO:0006508">
    <property type="term" value="P:proteolysis"/>
    <property type="evidence" value="ECO:0007669"/>
    <property type="project" value="InterPro"/>
</dbReference>
<gene>
    <name evidence="3" type="ORF">EGJ28_16565</name>
</gene>
<sequence>MSSWDNLKDAGRLVPGWVAPFTLSAGVIGLYALARYTSPDQPHALIAFGSLVAIVCSILVGFGLLVSAIARARPGHVLAAVGDGFQQGLTYVWVTAAVSLFAYVGAPPAYRLITANLYYSLTAAVVALLLATGYWASGLRQKPEPLTDSLTGLPSTELALPPGFMPTREQKAAFQVTMADQTRLMIHQAARLIAYQGSNCLVADSFSALLDLNARTAKIFTDMNLLSTADMLFWRMHMLLIGSAAETVIRNTNSDAAMDDLQNFEELAVKYLLLTNKGNFYRPVTDAEAMLKSNRIHLLHRSVMSRCVAAVQQNRHLILELIKLMRVRPTLVYEDLRHVMSRVELPADFPRAEFDSNEVMEQALVQIGFEGSEIDDGVQPQPLSAAGDHSRTSDTTPQASVESSTNVFPFGNSSFRA</sequence>
<dbReference type="Gene3D" id="1.20.58.760">
    <property type="entry name" value="Peptidase M41"/>
    <property type="match status" value="1"/>
</dbReference>
<comment type="caution">
    <text evidence="3">The sequence shown here is derived from an EMBL/GenBank/DDBJ whole genome shotgun (WGS) entry which is preliminary data.</text>
</comment>
<dbReference type="GO" id="GO:0005524">
    <property type="term" value="F:ATP binding"/>
    <property type="evidence" value="ECO:0007669"/>
    <property type="project" value="InterPro"/>
</dbReference>
<feature type="compositionally biased region" description="Polar residues" evidence="1">
    <location>
        <begin position="393"/>
        <end position="417"/>
    </location>
</feature>
<dbReference type="RefSeq" id="WP_052813545.1">
    <property type="nucleotide sequence ID" value="NZ_RHQL01000010.1"/>
</dbReference>
<keyword evidence="2" id="KW-0472">Membrane</keyword>
<keyword evidence="2" id="KW-0812">Transmembrane</keyword>
<evidence type="ECO:0000256" key="2">
    <source>
        <dbReference type="SAM" id="Phobius"/>
    </source>
</evidence>